<proteinExistence type="predicted"/>
<name>A0A532UVV0_UNCL8</name>
<dbReference type="Proteomes" id="UP000319619">
    <property type="component" value="Unassembled WGS sequence"/>
</dbReference>
<evidence type="ECO:0000313" key="2">
    <source>
        <dbReference type="Proteomes" id="UP000319619"/>
    </source>
</evidence>
<accession>A0A532UVV0</accession>
<dbReference type="InterPro" id="IPR044036">
    <property type="entry name" value="DUF5752"/>
</dbReference>
<gene>
    <name evidence="1" type="ORF">CEE37_11545</name>
</gene>
<dbReference type="Pfam" id="PF19027">
    <property type="entry name" value="DUF5752"/>
    <property type="match status" value="1"/>
</dbReference>
<reference evidence="1 2" key="1">
    <citation type="submission" date="2017-06" db="EMBL/GenBank/DDBJ databases">
        <title>Novel microbial phyla capable of carbon fixation and sulfur reduction in deep-sea sediments.</title>
        <authorList>
            <person name="Huang J."/>
            <person name="Baker B."/>
            <person name="Wang Y."/>
        </authorList>
    </citation>
    <scope>NUCLEOTIDE SEQUENCE [LARGE SCALE GENOMIC DNA]</scope>
    <source>
        <strain evidence="1">B3_LCP</strain>
    </source>
</reference>
<protein>
    <submittedName>
        <fullName evidence="1">Uncharacterized protein</fullName>
    </submittedName>
</protein>
<organism evidence="1 2">
    <name type="scientific">candidate division LCP-89 bacterium B3_LCP</name>
    <dbReference type="NCBI Taxonomy" id="2012998"/>
    <lineage>
        <taxon>Bacteria</taxon>
        <taxon>Pseudomonadati</taxon>
        <taxon>Bacteria division LCP-89</taxon>
    </lineage>
</organism>
<evidence type="ECO:0000313" key="1">
    <source>
        <dbReference type="EMBL" id="TKJ39051.1"/>
    </source>
</evidence>
<sequence length="219" mass="25165">MADPFKICSEVGLVVHTNYKAESLKSFLNGLKKVSGSSIFYHVHHALLRRHFATSDHMNDFARWVLEALGQSILSERLASVDPMGTRSVREARNQLVSFVSEYVGGGELFFRVAEGKEFHFLELHSLIVPLKTVEPDLESFYHALKKATLGTFFFHMIEAPIRLAKHSNDFSEWLITDLGEDELAAEIAHLNPYMYNLWELKAKVLQCVRKRLKEDWQQ</sequence>
<dbReference type="AlphaFoldDB" id="A0A532UVV0"/>
<dbReference type="EMBL" id="NJBN01000008">
    <property type="protein sequence ID" value="TKJ39051.1"/>
    <property type="molecule type" value="Genomic_DNA"/>
</dbReference>
<comment type="caution">
    <text evidence="1">The sequence shown here is derived from an EMBL/GenBank/DDBJ whole genome shotgun (WGS) entry which is preliminary data.</text>
</comment>